<accession>A0A5J6TFI4</accession>
<organism evidence="1 2">
    <name type="scientific">Arthrobacter phage TripleJ</name>
    <dbReference type="NCBI Taxonomy" id="2599838"/>
    <lineage>
        <taxon>Viruses</taxon>
        <taxon>Duplodnaviria</taxon>
        <taxon>Heunggongvirae</taxon>
        <taxon>Uroviricota</taxon>
        <taxon>Caudoviricetes</taxon>
        <taxon>Triplejayvirus</taxon>
        <taxon>Triplejayvirus tripleJ</taxon>
    </lineage>
</organism>
<dbReference type="GeneID" id="55813842"/>
<name>A0A5J6TFI4_9CAUD</name>
<evidence type="ECO:0000313" key="2">
    <source>
        <dbReference type="Proteomes" id="UP000325735"/>
    </source>
</evidence>
<gene>
    <name evidence="1" type="primary">79</name>
    <name evidence="1" type="ORF">PBI_TRIPLEJ_79</name>
</gene>
<dbReference type="Proteomes" id="UP000325735">
    <property type="component" value="Segment"/>
</dbReference>
<keyword evidence="2" id="KW-1185">Reference proteome</keyword>
<reference evidence="1 2" key="1">
    <citation type="submission" date="2019-07" db="EMBL/GenBank/DDBJ databases">
        <authorList>
            <person name="Stoner T.H."/>
            <person name="Garlena R.A."/>
            <person name="Russell D.A."/>
            <person name="Pope W.H."/>
            <person name="Jacobs-Sera D."/>
            <person name="Hatfull G.F."/>
        </authorList>
    </citation>
    <scope>NUCLEOTIDE SEQUENCE [LARGE SCALE GENOMIC DNA]</scope>
</reference>
<sequence>MAAPTLEELAQAFDIGPYITGAHFFWHAQDELLWRLNTRIQGSDPGRPVSWKGLER</sequence>
<dbReference type="EMBL" id="MN234178">
    <property type="protein sequence ID" value="QFG09623.1"/>
    <property type="molecule type" value="Genomic_DNA"/>
</dbReference>
<proteinExistence type="predicted"/>
<dbReference type="RefSeq" id="YP_009884482.1">
    <property type="nucleotide sequence ID" value="NC_049470.1"/>
</dbReference>
<dbReference type="KEGG" id="vg:55813842"/>
<evidence type="ECO:0000313" key="1">
    <source>
        <dbReference type="EMBL" id="QFG09623.1"/>
    </source>
</evidence>
<protein>
    <submittedName>
        <fullName evidence="1">Uncharacterized protein</fullName>
    </submittedName>
</protein>